<accession>A0A098L9M6</accession>
<gene>
    <name evidence="1" type="ORF">MYP_862</name>
</gene>
<comment type="caution">
    <text evidence="1">The sequence shown here is derived from an EMBL/GenBank/DDBJ whole genome shotgun (WGS) entry which is preliminary data.</text>
</comment>
<sequence>MQVIFIVYTFNKARFKNNKMTTITTMTNKKLIKVSGTILINRNVERVFDFFANPGNDNLWRTEINKSILNGALQIGVIVSEYSYLSKKAPDNLIEMQCVQYEKNKLVVFETSENTGFYLRSKRQVKVISDTTTEIIYLLEFDMSIVKFALGFALPKFIVSYKANSDMKKYLLKLKSILENE</sequence>
<dbReference type="Proteomes" id="UP000030185">
    <property type="component" value="Unassembled WGS sequence"/>
</dbReference>
<reference evidence="1 2" key="1">
    <citation type="submission" date="2014-09" db="EMBL/GenBank/DDBJ databases">
        <title>Sporocytophaga myxococcoides PG-01 genome sequencing.</title>
        <authorList>
            <person name="Liu L."/>
            <person name="Gao P.J."/>
            <person name="Chen G.J."/>
            <person name="Wang L.S."/>
        </authorList>
    </citation>
    <scope>NUCLEOTIDE SEQUENCE [LARGE SCALE GENOMIC DNA]</scope>
    <source>
        <strain evidence="1 2">PG-01</strain>
    </source>
</reference>
<protein>
    <recommendedName>
        <fullName evidence="3">Polyketide cyclase</fullName>
    </recommendedName>
</protein>
<keyword evidence="2" id="KW-1185">Reference proteome</keyword>
<dbReference type="Gene3D" id="3.30.530.20">
    <property type="match status" value="1"/>
</dbReference>
<evidence type="ECO:0000313" key="2">
    <source>
        <dbReference type="Proteomes" id="UP000030185"/>
    </source>
</evidence>
<proteinExistence type="predicted"/>
<evidence type="ECO:0008006" key="3">
    <source>
        <dbReference type="Google" id="ProtNLM"/>
    </source>
</evidence>
<organism evidence="1 2">
    <name type="scientific">Sporocytophaga myxococcoides</name>
    <dbReference type="NCBI Taxonomy" id="153721"/>
    <lineage>
        <taxon>Bacteria</taxon>
        <taxon>Pseudomonadati</taxon>
        <taxon>Bacteroidota</taxon>
        <taxon>Cytophagia</taxon>
        <taxon>Cytophagales</taxon>
        <taxon>Cytophagaceae</taxon>
        <taxon>Sporocytophaga</taxon>
    </lineage>
</organism>
<evidence type="ECO:0000313" key="1">
    <source>
        <dbReference type="EMBL" id="GAL83635.1"/>
    </source>
</evidence>
<dbReference type="AlphaFoldDB" id="A0A098L9M6"/>
<dbReference type="InterPro" id="IPR023393">
    <property type="entry name" value="START-like_dom_sf"/>
</dbReference>
<dbReference type="EMBL" id="BBLT01000001">
    <property type="protein sequence ID" value="GAL83635.1"/>
    <property type="molecule type" value="Genomic_DNA"/>
</dbReference>
<name>A0A098L9M6_9BACT</name>
<dbReference type="SUPFAM" id="SSF55961">
    <property type="entry name" value="Bet v1-like"/>
    <property type="match status" value="1"/>
</dbReference>
<dbReference type="eggNOG" id="ENOG502ZEGF">
    <property type="taxonomic scope" value="Bacteria"/>
</dbReference>